<organism evidence="1 2">
    <name type="scientific">Nicrophorus vespilloides</name>
    <name type="common">Boreal carrion beetle</name>
    <dbReference type="NCBI Taxonomy" id="110193"/>
    <lineage>
        <taxon>Eukaryota</taxon>
        <taxon>Metazoa</taxon>
        <taxon>Ecdysozoa</taxon>
        <taxon>Arthropoda</taxon>
        <taxon>Hexapoda</taxon>
        <taxon>Insecta</taxon>
        <taxon>Pterygota</taxon>
        <taxon>Neoptera</taxon>
        <taxon>Endopterygota</taxon>
        <taxon>Coleoptera</taxon>
        <taxon>Polyphaga</taxon>
        <taxon>Staphyliniformia</taxon>
        <taxon>Silphidae</taxon>
        <taxon>Nicrophorinae</taxon>
        <taxon>Nicrophorus</taxon>
    </lineage>
</organism>
<reference evidence="2" key="1">
    <citation type="submission" date="2025-08" db="UniProtKB">
        <authorList>
            <consortium name="RefSeq"/>
        </authorList>
    </citation>
    <scope>IDENTIFICATION</scope>
    <source>
        <tissue evidence="2">Whole Larva</tissue>
    </source>
</reference>
<sequence length="137" mass="16172">MENETTYMGYMRNQFNNFYYSGEFVDTRLIKNQYNLIQEEQQDLVKEFINLPKMKGATKPALLHLHKLIFDLDFELRMTKQFSLNWQMMIMHVACIKLDKATRDAWHSHSGVTIDIHDLLQFIRGRASSPDLVNDGI</sequence>
<proteinExistence type="predicted"/>
<keyword evidence="1" id="KW-1185">Reference proteome</keyword>
<accession>A0ABM1M5U2</accession>
<evidence type="ECO:0000313" key="2">
    <source>
        <dbReference type="RefSeq" id="XP_017769942.1"/>
    </source>
</evidence>
<protein>
    <submittedName>
        <fullName evidence="2">Uncharacterized protein LOC108557793</fullName>
    </submittedName>
</protein>
<name>A0ABM1M5U2_NICVS</name>
<dbReference type="Proteomes" id="UP000695000">
    <property type="component" value="Unplaced"/>
</dbReference>
<dbReference type="GeneID" id="108557793"/>
<dbReference type="RefSeq" id="XP_017769942.1">
    <property type="nucleotide sequence ID" value="XM_017914453.1"/>
</dbReference>
<evidence type="ECO:0000313" key="1">
    <source>
        <dbReference type="Proteomes" id="UP000695000"/>
    </source>
</evidence>
<gene>
    <name evidence="2" type="primary">LOC108557793</name>
</gene>